<comment type="caution">
    <text evidence="1">The sequence shown here is derived from an EMBL/GenBank/DDBJ whole genome shotgun (WGS) entry which is preliminary data.</text>
</comment>
<sequence length="66" mass="7519">MGLPFSDIEQLKSEHLVKDNNGYYGFDFYRQICGSPVCVEKGVLFCVSTNQPMNGKGDKRYTFFTP</sequence>
<dbReference type="Proteomes" id="UP000297861">
    <property type="component" value="Unassembled WGS sequence"/>
</dbReference>
<gene>
    <name evidence="1" type="ORF">E2605_09750</name>
</gene>
<dbReference type="RefSeq" id="WP_134436311.1">
    <property type="nucleotide sequence ID" value="NZ_SOML01000005.1"/>
</dbReference>
<dbReference type="EMBL" id="SOML01000005">
    <property type="protein sequence ID" value="TFD96440.1"/>
    <property type="molecule type" value="Genomic_DNA"/>
</dbReference>
<protein>
    <submittedName>
        <fullName evidence="1">Uncharacterized protein</fullName>
    </submittedName>
</protein>
<proteinExistence type="predicted"/>
<reference evidence="1 2" key="1">
    <citation type="submission" date="2019-03" db="EMBL/GenBank/DDBJ databases">
        <title>San Antonio Military Medical Center submission to MRSN (WRAIR), pending publication.</title>
        <authorList>
            <person name="Blyth D.M."/>
            <person name="Mccarthy S.L."/>
            <person name="Schall S.E."/>
            <person name="Stam J.A."/>
            <person name="Ong A.C."/>
            <person name="Mcgann P.T."/>
        </authorList>
    </citation>
    <scope>NUCLEOTIDE SEQUENCE [LARGE SCALE GENOMIC DNA]</scope>
    <source>
        <strain evidence="1 2">MRSN571793</strain>
    </source>
</reference>
<keyword evidence="2" id="KW-1185">Reference proteome</keyword>
<accession>A0A4Y8L5T8</accession>
<name>A0A4Y8L5T8_9BACT</name>
<evidence type="ECO:0000313" key="2">
    <source>
        <dbReference type="Proteomes" id="UP000297861"/>
    </source>
</evidence>
<dbReference type="AlphaFoldDB" id="A0A4Y8L5T8"/>
<evidence type="ECO:0000313" key="1">
    <source>
        <dbReference type="EMBL" id="TFD96440.1"/>
    </source>
</evidence>
<organism evidence="1 2">
    <name type="scientific">Dysgonomonas capnocytophagoides</name>
    <dbReference type="NCBI Taxonomy" id="45254"/>
    <lineage>
        <taxon>Bacteria</taxon>
        <taxon>Pseudomonadati</taxon>
        <taxon>Bacteroidota</taxon>
        <taxon>Bacteroidia</taxon>
        <taxon>Bacteroidales</taxon>
        <taxon>Dysgonomonadaceae</taxon>
        <taxon>Dysgonomonas</taxon>
    </lineage>
</organism>
<dbReference type="OrthoDB" id="1493636at2"/>